<protein>
    <submittedName>
        <fullName evidence="2">Uncharacterized protein</fullName>
    </submittedName>
</protein>
<feature type="region of interest" description="Disordered" evidence="1">
    <location>
        <begin position="1"/>
        <end position="55"/>
    </location>
</feature>
<evidence type="ECO:0000313" key="2">
    <source>
        <dbReference type="EMBL" id="BDM68923.1"/>
    </source>
</evidence>
<proteinExistence type="predicted"/>
<reference evidence="2" key="1">
    <citation type="submission" date="2022-06" db="EMBL/GenBank/DDBJ databases">
        <title>Complete genome sequence of Streptomyces nigrescens HEK616.</title>
        <authorList>
            <person name="Asamizu S."/>
            <person name="Onaka H."/>
        </authorList>
    </citation>
    <scope>NUCLEOTIDE SEQUENCE</scope>
    <source>
        <strain evidence="2">HEK616</strain>
    </source>
</reference>
<evidence type="ECO:0000256" key="1">
    <source>
        <dbReference type="SAM" id="MobiDB-lite"/>
    </source>
</evidence>
<name>A0ABM7ZRA8_STRNI</name>
<feature type="compositionally biased region" description="Low complexity" evidence="1">
    <location>
        <begin position="33"/>
        <end position="55"/>
    </location>
</feature>
<organism evidence="2 3">
    <name type="scientific">Streptomyces nigrescens</name>
    <dbReference type="NCBI Taxonomy" id="1920"/>
    <lineage>
        <taxon>Bacteria</taxon>
        <taxon>Bacillati</taxon>
        <taxon>Actinomycetota</taxon>
        <taxon>Actinomycetes</taxon>
        <taxon>Kitasatosporales</taxon>
        <taxon>Streptomycetaceae</taxon>
        <taxon>Streptomyces</taxon>
    </lineage>
</organism>
<feature type="region of interest" description="Disordered" evidence="1">
    <location>
        <begin position="89"/>
        <end position="122"/>
    </location>
</feature>
<gene>
    <name evidence="2" type="ORF">HEK616_24100</name>
</gene>
<keyword evidence="3" id="KW-1185">Reference proteome</keyword>
<dbReference type="Proteomes" id="UP001059597">
    <property type="component" value="Chromosome"/>
</dbReference>
<evidence type="ECO:0000313" key="3">
    <source>
        <dbReference type="Proteomes" id="UP001059597"/>
    </source>
</evidence>
<sequence>MHLSPYTQAGHAPSRPASPTHRERRDEGETCRTRGTPGTHGSSTTPSLPLPRSGPLTEIGHPAFLVYAVGFPSGLSGIHTAYWARDFGHYSKGRPDRKGRERCPAREGSARNPGDGQQPVSARLCGDKAGGRRREVAAEERAFGSGERGDQFAAAANGLHGGRCRESGGSVKHGPATKGLPPAEVSVRGGTVALA</sequence>
<dbReference type="EMBL" id="AP026073">
    <property type="protein sequence ID" value="BDM68923.1"/>
    <property type="molecule type" value="Genomic_DNA"/>
</dbReference>
<feature type="region of interest" description="Disordered" evidence="1">
    <location>
        <begin position="156"/>
        <end position="195"/>
    </location>
</feature>
<feature type="compositionally biased region" description="Basic and acidic residues" evidence="1">
    <location>
        <begin position="89"/>
        <end position="109"/>
    </location>
</feature>
<feature type="compositionally biased region" description="Basic and acidic residues" evidence="1">
    <location>
        <begin position="20"/>
        <end position="32"/>
    </location>
</feature>
<accession>A0ABM7ZRA8</accession>